<feature type="domain" description="ATP-grasp" evidence="20">
    <location>
        <begin position="677"/>
        <end position="868"/>
    </location>
</feature>
<feature type="binding site" evidence="19">
    <location>
        <position position="301"/>
    </location>
    <ligand>
        <name>Mg(2+)</name>
        <dbReference type="ChEBI" id="CHEBI:18420"/>
        <label>2</label>
    </ligand>
</feature>
<comment type="catalytic activity">
    <reaction evidence="15 19">
        <text>hydrogencarbonate + NH4(+) + 2 ATP = carbamoyl phosphate + 2 ADP + phosphate + 2 H(+)</text>
        <dbReference type="Rhea" id="RHEA:18029"/>
        <dbReference type="ChEBI" id="CHEBI:15378"/>
        <dbReference type="ChEBI" id="CHEBI:17544"/>
        <dbReference type="ChEBI" id="CHEBI:28938"/>
        <dbReference type="ChEBI" id="CHEBI:30616"/>
        <dbReference type="ChEBI" id="CHEBI:43474"/>
        <dbReference type="ChEBI" id="CHEBI:58228"/>
        <dbReference type="ChEBI" id="CHEBI:456216"/>
        <dbReference type="EC" id="6.3.4.16"/>
    </reaction>
</comment>
<comment type="caution">
    <text evidence="22">The sequence shown here is derived from an EMBL/GenBank/DDBJ whole genome shotgun (WGS) entry which is preliminary data.</text>
</comment>
<dbReference type="EMBL" id="JAVDUI010000001">
    <property type="protein sequence ID" value="MDR6892988.1"/>
    <property type="molecule type" value="Genomic_DNA"/>
</dbReference>
<feature type="domain" description="MGS-like" evidence="21">
    <location>
        <begin position="950"/>
        <end position="1091"/>
    </location>
</feature>
<dbReference type="Gene3D" id="3.30.1490.20">
    <property type="entry name" value="ATP-grasp fold, A domain"/>
    <property type="match status" value="1"/>
</dbReference>
<comment type="subunit">
    <text evidence="18 19">Composed of two chains; the small (or glutamine) chain promotes the hydrolysis of glutamine to ammonia, which is used by the large (or ammonia) chain to synthesize carbamoyl phosphate. Tetramer of heterodimers (alpha,beta)4.</text>
</comment>
<feature type="binding site" evidence="19">
    <location>
        <position position="752"/>
    </location>
    <ligand>
        <name>ATP</name>
        <dbReference type="ChEBI" id="CHEBI:30616"/>
        <label>2</label>
    </ligand>
</feature>
<keyword evidence="12" id="KW-0460">Magnesium</keyword>
<feature type="binding site" evidence="19">
    <location>
        <position position="215"/>
    </location>
    <ligand>
        <name>ATP</name>
        <dbReference type="ChEBI" id="CHEBI:30616"/>
        <label>1</label>
    </ligand>
</feature>
<dbReference type="InterPro" id="IPR033937">
    <property type="entry name" value="MGS_CPS_CarB"/>
</dbReference>
<dbReference type="InterPro" id="IPR005479">
    <property type="entry name" value="CPAse_ATP-bd"/>
</dbReference>
<dbReference type="RefSeq" id="WP_309852890.1">
    <property type="nucleotide sequence ID" value="NZ_BAAAIU010000004.1"/>
</dbReference>
<dbReference type="Gene3D" id="3.30.470.20">
    <property type="entry name" value="ATP-grasp fold, B domain"/>
    <property type="match status" value="2"/>
</dbReference>
<dbReference type="InterPro" id="IPR036914">
    <property type="entry name" value="MGS-like_dom_sf"/>
</dbReference>
<evidence type="ECO:0000259" key="21">
    <source>
        <dbReference type="PROSITE" id="PS51855"/>
    </source>
</evidence>
<evidence type="ECO:0000256" key="4">
    <source>
        <dbReference type="ARBA" id="ARBA00009799"/>
    </source>
</evidence>
<feature type="binding site" evidence="19">
    <location>
        <position position="839"/>
    </location>
    <ligand>
        <name>Mg(2+)</name>
        <dbReference type="ChEBI" id="CHEBI:18420"/>
        <label>3</label>
    </ligand>
</feature>
<evidence type="ECO:0000256" key="2">
    <source>
        <dbReference type="ARBA" id="ARBA00004812"/>
    </source>
</evidence>
<feature type="binding site" evidence="19">
    <location>
        <position position="754"/>
    </location>
    <ligand>
        <name>ATP</name>
        <dbReference type="ChEBI" id="CHEBI:30616"/>
        <label>2</label>
    </ligand>
</feature>
<dbReference type="Pfam" id="PF02787">
    <property type="entry name" value="CPSase_L_D3"/>
    <property type="match status" value="1"/>
</dbReference>
<feature type="binding site" evidence="19">
    <location>
        <position position="285"/>
    </location>
    <ligand>
        <name>Mn(2+)</name>
        <dbReference type="ChEBI" id="CHEBI:29035"/>
        <label>1</label>
    </ligand>
</feature>
<keyword evidence="5 19" id="KW-0055">Arginine biosynthesis</keyword>
<feature type="region of interest" description="Allosteric domain" evidence="19">
    <location>
        <begin position="950"/>
        <end position="1105"/>
    </location>
</feature>
<evidence type="ECO:0000256" key="12">
    <source>
        <dbReference type="ARBA" id="ARBA00022842"/>
    </source>
</evidence>
<name>A0AAE4C6V7_9MICC</name>
<feature type="binding site" evidence="19">
    <location>
        <position position="299"/>
    </location>
    <ligand>
        <name>ATP</name>
        <dbReference type="ChEBI" id="CHEBI:30616"/>
        <label>1</label>
    </ligand>
</feature>
<feature type="region of interest" description="Carboxyphosphate synthetic domain" evidence="19">
    <location>
        <begin position="1"/>
        <end position="402"/>
    </location>
</feature>
<dbReference type="Proteomes" id="UP001247307">
    <property type="component" value="Unassembled WGS sequence"/>
</dbReference>
<dbReference type="SUPFAM" id="SSF56059">
    <property type="entry name" value="Glutathione synthetase ATP-binding domain-like"/>
    <property type="match status" value="2"/>
</dbReference>
<dbReference type="GO" id="GO:0004088">
    <property type="term" value="F:carbamoyl-phosphate synthase (glutamine-hydrolyzing) activity"/>
    <property type="evidence" value="ECO:0007669"/>
    <property type="project" value="UniProtKB-UniRule"/>
</dbReference>
<keyword evidence="13 19" id="KW-0665">Pyrimidine biosynthesis</keyword>
<dbReference type="NCBIfam" id="TIGR01369">
    <property type="entry name" value="CPSaseII_lrg"/>
    <property type="match status" value="1"/>
</dbReference>
<comment type="caution">
    <text evidence="19">Lacks conserved residue(s) required for the propagation of feature annotation.</text>
</comment>
<evidence type="ECO:0000256" key="19">
    <source>
        <dbReference type="HAMAP-Rule" id="MF_01210"/>
    </source>
</evidence>
<evidence type="ECO:0000256" key="17">
    <source>
        <dbReference type="ARBA" id="ARBA00057223"/>
    </source>
</evidence>
<evidence type="ECO:0000256" key="1">
    <source>
        <dbReference type="ARBA" id="ARBA00001936"/>
    </source>
</evidence>
<accession>A0AAE4C6V7</accession>
<feature type="binding site" evidence="19">
    <location>
        <position position="787"/>
    </location>
    <ligand>
        <name>ATP</name>
        <dbReference type="ChEBI" id="CHEBI:30616"/>
        <label>2</label>
    </ligand>
</feature>
<dbReference type="FunFam" id="3.30.470.20:FF:000014">
    <property type="entry name" value="Carbamoyl-phosphate synthase large chain"/>
    <property type="match status" value="1"/>
</dbReference>
<dbReference type="SMART" id="SM00851">
    <property type="entry name" value="MGS"/>
    <property type="match status" value="1"/>
</dbReference>
<feature type="binding site" evidence="19">
    <location>
        <position position="176"/>
    </location>
    <ligand>
        <name>ATP</name>
        <dbReference type="ChEBI" id="CHEBI:30616"/>
        <label>1</label>
    </ligand>
</feature>
<feature type="binding site" evidence="19">
    <location>
        <position position="208"/>
    </location>
    <ligand>
        <name>ATP</name>
        <dbReference type="ChEBI" id="CHEBI:30616"/>
        <label>1</label>
    </ligand>
</feature>
<dbReference type="HAMAP" id="MF_01210_B">
    <property type="entry name" value="CPSase_L_chain_B"/>
    <property type="match status" value="1"/>
</dbReference>
<dbReference type="FunFam" id="3.30.1490.20:FF:000001">
    <property type="entry name" value="Carbamoyl-phosphate synthase large chain"/>
    <property type="match status" value="1"/>
</dbReference>
<evidence type="ECO:0000256" key="6">
    <source>
        <dbReference type="ARBA" id="ARBA00022598"/>
    </source>
</evidence>
<feature type="binding site" evidence="19">
    <location>
        <position position="242"/>
    </location>
    <ligand>
        <name>ATP</name>
        <dbReference type="ChEBI" id="CHEBI:30616"/>
        <label>1</label>
    </ligand>
</feature>
<dbReference type="GO" id="GO:0005737">
    <property type="term" value="C:cytoplasm"/>
    <property type="evidence" value="ECO:0007669"/>
    <property type="project" value="TreeGrafter"/>
</dbReference>
<dbReference type="PROSITE" id="PS00866">
    <property type="entry name" value="CPSASE_1"/>
    <property type="match status" value="2"/>
</dbReference>
<evidence type="ECO:0000256" key="7">
    <source>
        <dbReference type="ARBA" id="ARBA00022605"/>
    </source>
</evidence>
<dbReference type="Gene3D" id="1.10.1030.10">
    <property type="entry name" value="Carbamoyl-phosphate synthetase, large subunit oligomerisation domain"/>
    <property type="match status" value="1"/>
</dbReference>
<feature type="binding site" evidence="19">
    <location>
        <position position="301"/>
    </location>
    <ligand>
        <name>Mn(2+)</name>
        <dbReference type="ChEBI" id="CHEBI:29035"/>
        <label>2</label>
    </ligand>
</feature>
<feature type="binding site" evidence="19">
    <location>
        <position position="839"/>
    </location>
    <ligand>
        <name>Mn(2+)</name>
        <dbReference type="ChEBI" id="CHEBI:29035"/>
        <label>4</label>
    </ligand>
</feature>
<dbReference type="FunFam" id="1.10.1030.10:FF:000002">
    <property type="entry name" value="Carbamoyl-phosphate synthase large chain"/>
    <property type="match status" value="1"/>
</dbReference>
<reference evidence="22" key="1">
    <citation type="submission" date="2023-07" db="EMBL/GenBank/DDBJ databases">
        <title>Sequencing the genomes of 1000 actinobacteria strains.</title>
        <authorList>
            <person name="Klenk H.-P."/>
        </authorList>
    </citation>
    <scope>NUCLEOTIDE SEQUENCE</scope>
    <source>
        <strain evidence="22">DSM 13988</strain>
    </source>
</reference>
<dbReference type="SMART" id="SM01096">
    <property type="entry name" value="CPSase_L_D3"/>
    <property type="match status" value="1"/>
</dbReference>
<feature type="binding site" evidence="19">
    <location>
        <position position="827"/>
    </location>
    <ligand>
        <name>ATP</name>
        <dbReference type="ChEBI" id="CHEBI:30616"/>
        <label>2</label>
    </ligand>
</feature>
<dbReference type="AlphaFoldDB" id="A0AAE4C6V7"/>
<evidence type="ECO:0000256" key="16">
    <source>
        <dbReference type="ARBA" id="ARBA00048816"/>
    </source>
</evidence>
<feature type="binding site" evidence="19">
    <location>
        <position position="839"/>
    </location>
    <ligand>
        <name>ATP</name>
        <dbReference type="ChEBI" id="CHEBI:30616"/>
        <label>2</label>
    </ligand>
</feature>
<dbReference type="FunFam" id="3.40.50.20:FF:000001">
    <property type="entry name" value="Carbamoyl-phosphate synthase large chain"/>
    <property type="match status" value="2"/>
</dbReference>
<dbReference type="SUPFAM" id="SSF48108">
    <property type="entry name" value="Carbamoyl phosphate synthetase, large subunit connection domain"/>
    <property type="match status" value="1"/>
</dbReference>
<keyword evidence="23" id="KW-1185">Reference proteome</keyword>
<dbReference type="InterPro" id="IPR036897">
    <property type="entry name" value="CarbamoylP_synth_lsu_oligo_sf"/>
</dbReference>
<feature type="domain" description="ATP-grasp" evidence="20">
    <location>
        <begin position="133"/>
        <end position="328"/>
    </location>
</feature>
<comment type="pathway">
    <text evidence="2 19">Pyrimidine metabolism; UMP biosynthesis via de novo pathway; (S)-dihydroorotate from bicarbonate: step 1/3.</text>
</comment>
<dbReference type="FunFam" id="3.30.470.20:FF:000007">
    <property type="entry name" value="Carbamoyl-phosphate synthase large chain"/>
    <property type="match status" value="1"/>
</dbReference>
<dbReference type="InterPro" id="IPR013815">
    <property type="entry name" value="ATP_grasp_subdomain_1"/>
</dbReference>
<dbReference type="PANTHER" id="PTHR11405">
    <property type="entry name" value="CARBAMOYLTRANSFERASE FAMILY MEMBER"/>
    <property type="match status" value="1"/>
</dbReference>
<evidence type="ECO:0000313" key="22">
    <source>
        <dbReference type="EMBL" id="MDR6892988.1"/>
    </source>
</evidence>
<comment type="domain">
    <text evidence="19">The large subunit is composed of 2 ATP-grasp domains that are involved in binding the 2 ATP molecules needed for carbamoyl phosphate synthesis. The N-terminal ATP-grasp domain (referred to as the carboxyphosphate synthetic component) catalyzes the ATP-dependent phosphorylation of hydrogencarbonate to carboxyphosphate and the subsequent nucleophilic attack by ammonia to form a carbamate intermediate. The C-terminal ATP-grasp domain (referred to as the carbamoyl phosphate synthetic component) then catalyzes the phosphorylation of carbamate with the second ATP to form the end product carbamoyl phosphate. The reactive and unstable enzyme intermediates are sequentially channeled from one active site to the next through the interior of the protein over a distance of at least 96 A.</text>
</comment>
<dbReference type="InterPro" id="IPR058047">
    <property type="entry name" value="CPSase_preATP-grasp"/>
</dbReference>
<feature type="binding site" evidence="19">
    <location>
        <position position="841"/>
    </location>
    <ligand>
        <name>Mg(2+)</name>
        <dbReference type="ChEBI" id="CHEBI:18420"/>
        <label>4</label>
    </ligand>
</feature>
<evidence type="ECO:0000256" key="5">
    <source>
        <dbReference type="ARBA" id="ARBA00022571"/>
    </source>
</evidence>
<dbReference type="Gene3D" id="3.40.50.20">
    <property type="match status" value="2"/>
</dbReference>
<feature type="binding site" evidence="19">
    <location>
        <position position="841"/>
    </location>
    <ligand>
        <name>Mn(2+)</name>
        <dbReference type="ChEBI" id="CHEBI:29035"/>
        <label>4</label>
    </ligand>
</feature>
<feature type="binding site" evidence="19">
    <location>
        <position position="785"/>
    </location>
    <ligand>
        <name>ATP</name>
        <dbReference type="ChEBI" id="CHEBI:30616"/>
        <label>2</label>
    </ligand>
</feature>
<evidence type="ECO:0000256" key="15">
    <source>
        <dbReference type="ARBA" id="ARBA00047359"/>
    </source>
</evidence>
<feature type="binding site" evidence="19">
    <location>
        <position position="169"/>
    </location>
    <ligand>
        <name>ATP</name>
        <dbReference type="ChEBI" id="CHEBI:30616"/>
        <label>1</label>
    </ligand>
</feature>
<dbReference type="CDD" id="cd01424">
    <property type="entry name" value="MGS_CPS_II"/>
    <property type="match status" value="1"/>
</dbReference>
<keyword evidence="6 19" id="KW-0436">Ligase</keyword>
<feature type="binding site" evidence="19">
    <location>
        <position position="713"/>
    </location>
    <ligand>
        <name>ATP</name>
        <dbReference type="ChEBI" id="CHEBI:30616"/>
        <label>2</label>
    </ligand>
</feature>
<dbReference type="NCBIfam" id="NF003671">
    <property type="entry name" value="PRK05294.1"/>
    <property type="match status" value="1"/>
</dbReference>
<evidence type="ECO:0000256" key="13">
    <source>
        <dbReference type="ARBA" id="ARBA00022975"/>
    </source>
</evidence>
<feature type="binding site" evidence="19">
    <location>
        <position position="175"/>
    </location>
    <ligand>
        <name>ATP</name>
        <dbReference type="ChEBI" id="CHEBI:30616"/>
        <label>1</label>
    </ligand>
</feature>
<comment type="function">
    <text evidence="17 19">Large subunit of the glutamine-dependent carbamoyl phosphate synthetase (CPSase). CPSase catalyzes the formation of carbamoyl phosphate from the ammonia moiety of glutamine, carbonate, and phosphate donated by ATP, constituting the first step of 2 biosynthetic pathways, one leading to arginine and/or urea and the other to pyrimidine nucleotides. The large subunit (synthetase) binds the substrates ammonia (free or transferred from glutamine from the small subunit), hydrogencarbonate and ATP and carries out an ATP-coupled ligase reaction, activating hydrogencarbonate by forming carboxy phosphate which reacts with ammonia to form carbamoyl phosphate.</text>
</comment>
<feature type="binding site" evidence="19">
    <location>
        <position position="786"/>
    </location>
    <ligand>
        <name>ATP</name>
        <dbReference type="ChEBI" id="CHEBI:30616"/>
        <label>2</label>
    </ligand>
</feature>
<keyword evidence="7 19" id="KW-0028">Amino-acid biosynthesis</keyword>
<keyword evidence="10 19" id="KW-0547">Nucleotide-binding</keyword>
<evidence type="ECO:0000256" key="9">
    <source>
        <dbReference type="ARBA" id="ARBA00022737"/>
    </source>
</evidence>
<evidence type="ECO:0000256" key="11">
    <source>
        <dbReference type="ARBA" id="ARBA00022840"/>
    </source>
</evidence>
<feature type="binding site" evidence="19">
    <location>
        <position position="243"/>
    </location>
    <ligand>
        <name>ATP</name>
        <dbReference type="ChEBI" id="CHEBI:30616"/>
        <label>1</label>
    </ligand>
</feature>
<dbReference type="Pfam" id="PF02142">
    <property type="entry name" value="MGS"/>
    <property type="match status" value="1"/>
</dbReference>
<dbReference type="InterPro" id="IPR011761">
    <property type="entry name" value="ATP-grasp"/>
</dbReference>
<comment type="pathway">
    <text evidence="3 19">Amino-acid biosynthesis; L-arginine biosynthesis; carbamoyl phosphate from bicarbonate: step 1/1.</text>
</comment>
<evidence type="ECO:0000313" key="23">
    <source>
        <dbReference type="Proteomes" id="UP001247307"/>
    </source>
</evidence>
<feature type="binding site" evidence="19">
    <location>
        <position position="839"/>
    </location>
    <ligand>
        <name>Mg(2+)</name>
        <dbReference type="ChEBI" id="CHEBI:18420"/>
        <label>4</label>
    </ligand>
</feature>
<dbReference type="PROSITE" id="PS00867">
    <property type="entry name" value="CPSASE_2"/>
    <property type="match status" value="2"/>
</dbReference>
<organism evidence="22 23">
    <name type="scientific">Falsarthrobacter nasiphocae</name>
    <dbReference type="NCBI Taxonomy" id="189863"/>
    <lineage>
        <taxon>Bacteria</taxon>
        <taxon>Bacillati</taxon>
        <taxon>Actinomycetota</taxon>
        <taxon>Actinomycetes</taxon>
        <taxon>Micrococcales</taxon>
        <taxon>Micrococcaceae</taxon>
        <taxon>Falsarthrobacter</taxon>
    </lineage>
</organism>
<evidence type="ECO:0000256" key="18">
    <source>
        <dbReference type="ARBA" id="ARBA00062056"/>
    </source>
</evidence>
<feature type="binding site" evidence="19">
    <location>
        <position position="299"/>
    </location>
    <ligand>
        <name>Mg(2+)</name>
        <dbReference type="ChEBI" id="CHEBI:18420"/>
        <label>2</label>
    </ligand>
</feature>
<sequence>MPKRQDLTSVLVIGSGPIVIGQAAEFDYSGTQALRVLKEEGLRVILVNSNPATIMTDPELADATYLEPITPEVVAKIVEKERPDAILPTLGGQTALNTAIALDKDGTLEKFGVELIGANIAAIELGEDREKFKGVVERSGAESARSEIVHTLEEAYAAAERLNYPVVVRPSFTMGGLGSGMAYNRDDLTRIAGAGIQYSPTSEVLLEESILGWKEYELEMMRDKNDNVVVVCSIENVDPVGVHTGDSITVAPALTLTDREYQRLRDIAIKVIREVGVDTGGCNIQFAIDPATGRVVVIEMNPRVSRSSALASKATGFAIAKIATKLSLGYTLDEIPNDITQKTPASFEPTLDYVVVKVPRFAFEKFPAADDTLTTTMKSVGEAMAIGRNFTEALQKALRSLEQKGAELSFEKVGQDEARQLAQDASRPTTGRLQQVVTALASGLSLEELFETTKIDPWFLDQFILLTEIADELRGASELSEDLLRRAKRHGFSDAQIGSLTNTPEAVVRGVRQALGVRPVFKTVDTCAAEFPAFTPYHYSAYDAEDEIAEHQGESIIILGSGPNRIGQGIEFDYSCVHATMALRDAGYETVMVNCNPETVSTDYDISTRLYFEPLTLEDVLEVIEAERRTGGVKGVYVQLGGQTPLKLASELQAAGVPILGTSPDAIDLAEHRGAFARVLDEGGLIAPKNGTAFSFEEAKKIADEIGYPVLVRPSYVLGGRGMEIVYDEPNLARYIENATEITPDHPVLIDRFLEDAVEIDVDAIFDGEELYIGGIMEHIEEAGIHSGDSSCVLPPITLGSDVVARVAEATEKIARGVGVRGLINIQFALASDVLYVLEANPRASRTVPFVSKATGVQLAKAAALIGVGETVASLREKGFLLKHTDGAALPAGAPVSVKEAVMPFSRFRTPEGTVVDSLLGPEMRSTGEVMGIDKFFDTAFAKSQAAASNALPKSGRIFVSVANRDKRSVIMPVRRLVDLGFEIVSTGGTADVLRRNGVETTVVAKVADHGGTSVVDLINDGQVGMVVNTPSGGAARTDGYNIRAAATSYGVPVITTTAELGAAVQAIEAQRTFEWSVKSLQEHAATLAAATEKARQAAGEGVQA</sequence>
<dbReference type="GO" id="GO:0046872">
    <property type="term" value="F:metal ion binding"/>
    <property type="evidence" value="ECO:0007669"/>
    <property type="project" value="UniProtKB-KW"/>
</dbReference>
<dbReference type="GO" id="GO:0006526">
    <property type="term" value="P:L-arginine biosynthetic process"/>
    <property type="evidence" value="ECO:0007669"/>
    <property type="project" value="UniProtKB-UniRule"/>
</dbReference>
<dbReference type="SUPFAM" id="SSF52335">
    <property type="entry name" value="Methylglyoxal synthase-like"/>
    <property type="match status" value="1"/>
</dbReference>
<dbReference type="InterPro" id="IPR006275">
    <property type="entry name" value="CPSase_lsu"/>
</dbReference>
<feature type="binding site" evidence="19">
    <location>
        <position position="285"/>
    </location>
    <ligand>
        <name>Mg(2+)</name>
        <dbReference type="ChEBI" id="CHEBI:18420"/>
        <label>1</label>
    </ligand>
</feature>
<dbReference type="PANTHER" id="PTHR11405:SF53">
    <property type="entry name" value="CARBAMOYL-PHOSPHATE SYNTHASE [AMMONIA], MITOCHONDRIAL"/>
    <property type="match status" value="1"/>
</dbReference>
<feature type="binding site" evidence="19">
    <location>
        <position position="827"/>
    </location>
    <ligand>
        <name>Mn(2+)</name>
        <dbReference type="ChEBI" id="CHEBI:29035"/>
        <label>3</label>
    </ligand>
</feature>
<feature type="binding site" evidence="19">
    <location>
        <position position="285"/>
    </location>
    <ligand>
        <name>ATP</name>
        <dbReference type="ChEBI" id="CHEBI:30616"/>
        <label>1</label>
    </ligand>
</feature>
<proteinExistence type="inferred from homology"/>
<evidence type="ECO:0000256" key="3">
    <source>
        <dbReference type="ARBA" id="ARBA00005077"/>
    </source>
</evidence>
<dbReference type="SUPFAM" id="SSF52440">
    <property type="entry name" value="PreATP-grasp domain"/>
    <property type="match status" value="2"/>
</dbReference>
<dbReference type="InterPro" id="IPR011607">
    <property type="entry name" value="MGS-like_dom"/>
</dbReference>
<dbReference type="InterPro" id="IPR016185">
    <property type="entry name" value="PreATP-grasp_dom_sf"/>
</dbReference>
<feature type="binding site" evidence="19">
    <location>
        <position position="241"/>
    </location>
    <ligand>
        <name>ATP</name>
        <dbReference type="ChEBI" id="CHEBI:30616"/>
        <label>1</label>
    </ligand>
</feature>
<dbReference type="GO" id="GO:0044205">
    <property type="term" value="P:'de novo' UMP biosynthetic process"/>
    <property type="evidence" value="ECO:0007669"/>
    <property type="project" value="UniProtKB-UniRule"/>
</dbReference>
<evidence type="ECO:0000256" key="14">
    <source>
        <dbReference type="ARBA" id="ARBA00023211"/>
    </source>
</evidence>
<feature type="binding site" evidence="19">
    <location>
        <position position="299"/>
    </location>
    <ligand>
        <name>Mn(2+)</name>
        <dbReference type="ChEBI" id="CHEBI:29035"/>
        <label>1</label>
    </ligand>
</feature>
<keyword evidence="9 19" id="KW-0677">Repeat</keyword>
<dbReference type="EC" id="6.3.4.16" evidence="19"/>
<dbReference type="InterPro" id="IPR005483">
    <property type="entry name" value="CPSase_dom"/>
</dbReference>
<feature type="binding site" evidence="19">
    <location>
        <position position="299"/>
    </location>
    <ligand>
        <name>Mn(2+)</name>
        <dbReference type="ChEBI" id="CHEBI:29035"/>
        <label>2</label>
    </ligand>
</feature>
<feature type="binding site" evidence="19">
    <location>
        <position position="759"/>
    </location>
    <ligand>
        <name>ATP</name>
        <dbReference type="ChEBI" id="CHEBI:30616"/>
        <label>2</label>
    </ligand>
</feature>
<dbReference type="EC" id="6.3.5.5" evidence="19"/>
<comment type="cofactor">
    <cofactor evidence="19">
        <name>Mg(2+)</name>
        <dbReference type="ChEBI" id="CHEBI:18420"/>
    </cofactor>
    <cofactor evidence="19">
        <name>Mn(2+)</name>
        <dbReference type="ChEBI" id="CHEBI:29035"/>
    </cofactor>
    <text evidence="19">Binds 4 Mg(2+) or Mn(2+) ions per subunit.</text>
</comment>
<feature type="binding site" evidence="19">
    <location>
        <position position="299"/>
    </location>
    <ligand>
        <name>Mg(2+)</name>
        <dbReference type="ChEBI" id="CHEBI:18420"/>
        <label>1</label>
    </ligand>
</feature>
<dbReference type="NCBIfam" id="NF009455">
    <property type="entry name" value="PRK12815.1"/>
    <property type="match status" value="1"/>
</dbReference>
<dbReference type="PROSITE" id="PS51855">
    <property type="entry name" value="MGS"/>
    <property type="match status" value="1"/>
</dbReference>
<comment type="similarity">
    <text evidence="4 19">Belongs to the CarB family.</text>
</comment>
<dbReference type="PROSITE" id="PS50975">
    <property type="entry name" value="ATP_GRASP"/>
    <property type="match status" value="2"/>
</dbReference>
<evidence type="ECO:0000259" key="20">
    <source>
        <dbReference type="PROSITE" id="PS50975"/>
    </source>
</evidence>
<evidence type="ECO:0000256" key="8">
    <source>
        <dbReference type="ARBA" id="ARBA00022723"/>
    </source>
</evidence>
<dbReference type="Pfam" id="PF25596">
    <property type="entry name" value="CPSase_L_D1"/>
    <property type="match status" value="2"/>
</dbReference>
<dbReference type="GO" id="GO:0006541">
    <property type="term" value="P:glutamine metabolic process"/>
    <property type="evidence" value="ECO:0007669"/>
    <property type="project" value="TreeGrafter"/>
</dbReference>
<evidence type="ECO:0000256" key="10">
    <source>
        <dbReference type="ARBA" id="ARBA00022741"/>
    </source>
</evidence>
<keyword evidence="8" id="KW-0479">Metal-binding</keyword>
<comment type="cofactor">
    <cofactor evidence="1">
        <name>Mn(2+)</name>
        <dbReference type="ChEBI" id="CHEBI:29035"/>
    </cofactor>
</comment>
<feature type="binding site" evidence="19">
    <location>
        <position position="210"/>
    </location>
    <ligand>
        <name>ATP</name>
        <dbReference type="ChEBI" id="CHEBI:30616"/>
        <label>1</label>
    </ligand>
</feature>
<dbReference type="Pfam" id="PF02786">
    <property type="entry name" value="CPSase_L_D2"/>
    <property type="match status" value="2"/>
</dbReference>
<feature type="binding site" evidence="19">
    <location>
        <position position="827"/>
    </location>
    <ligand>
        <name>Mg(2+)</name>
        <dbReference type="ChEBI" id="CHEBI:18420"/>
        <label>3</label>
    </ligand>
</feature>
<dbReference type="PRINTS" id="PR00098">
    <property type="entry name" value="CPSASE"/>
</dbReference>
<dbReference type="InterPro" id="IPR005480">
    <property type="entry name" value="CPSase_lsu_oligo"/>
</dbReference>
<dbReference type="GO" id="GO:0004087">
    <property type="term" value="F:carbamoyl-phosphate synthase (ammonia) activity"/>
    <property type="evidence" value="ECO:0007669"/>
    <property type="project" value="UniProtKB-EC"/>
</dbReference>
<dbReference type="GO" id="GO:0005524">
    <property type="term" value="F:ATP binding"/>
    <property type="evidence" value="ECO:0007669"/>
    <property type="project" value="UniProtKB-UniRule"/>
</dbReference>
<keyword evidence="14" id="KW-0464">Manganese</keyword>
<comment type="catalytic activity">
    <reaction evidence="16 19">
        <text>hydrogencarbonate + L-glutamine + 2 ATP + H2O = carbamoyl phosphate + L-glutamate + 2 ADP + phosphate + 2 H(+)</text>
        <dbReference type="Rhea" id="RHEA:18633"/>
        <dbReference type="ChEBI" id="CHEBI:15377"/>
        <dbReference type="ChEBI" id="CHEBI:15378"/>
        <dbReference type="ChEBI" id="CHEBI:17544"/>
        <dbReference type="ChEBI" id="CHEBI:29985"/>
        <dbReference type="ChEBI" id="CHEBI:30616"/>
        <dbReference type="ChEBI" id="CHEBI:43474"/>
        <dbReference type="ChEBI" id="CHEBI:58228"/>
        <dbReference type="ChEBI" id="CHEBI:58359"/>
        <dbReference type="ChEBI" id="CHEBI:456216"/>
        <dbReference type="EC" id="6.3.5.5"/>
    </reaction>
</comment>
<feature type="binding site" evidence="19">
    <location>
        <position position="129"/>
    </location>
    <ligand>
        <name>ATP</name>
        <dbReference type="ChEBI" id="CHEBI:30616"/>
        <label>1</label>
    </ligand>
</feature>
<feature type="binding site" evidence="19">
    <location>
        <position position="839"/>
    </location>
    <ligand>
        <name>Mn(2+)</name>
        <dbReference type="ChEBI" id="CHEBI:29035"/>
        <label>3</label>
    </ligand>
</feature>
<dbReference type="Gene3D" id="3.40.50.1380">
    <property type="entry name" value="Methylglyoxal synthase-like domain"/>
    <property type="match status" value="1"/>
</dbReference>
<feature type="binding site" evidence="19">
    <location>
        <position position="784"/>
    </location>
    <ligand>
        <name>ATP</name>
        <dbReference type="ChEBI" id="CHEBI:30616"/>
        <label>2</label>
    </ligand>
</feature>
<gene>
    <name evidence="19" type="primary">carB</name>
    <name evidence="22" type="ORF">J2S35_001928</name>
</gene>
<keyword evidence="11 19" id="KW-0067">ATP-binding</keyword>
<protein>
    <recommendedName>
        <fullName evidence="19">Carbamoyl phosphate synthase large chain</fullName>
        <ecNumber evidence="19">6.3.4.16</ecNumber>
        <ecNumber evidence="19">6.3.5.5</ecNumber>
    </recommendedName>
    <alternativeName>
        <fullName evidence="19">Carbamoyl phosphate synthetase ammonia chain</fullName>
    </alternativeName>
</protein>